<sequence>MSSVPTRSRGGSTSNRGAKSGTGRYASRGSRWGTFTNIRIVNKLLNGESRKMKIRKLLKQQENKFKKQYTRHHST</sequence>
<reference evidence="3" key="2">
    <citation type="submission" date="2017-02" db="EMBL/GenBank/DDBJ databases">
        <title>Sunflower complete genome.</title>
        <authorList>
            <person name="Langlade N."/>
            <person name="Munos S."/>
        </authorList>
    </citation>
    <scope>NUCLEOTIDE SEQUENCE [LARGE SCALE GENOMIC DNA]</scope>
    <source>
        <tissue evidence="3">Leaves</tissue>
    </source>
</reference>
<protein>
    <submittedName>
        <fullName evidence="3">Uncharacterized protein</fullName>
    </submittedName>
</protein>
<gene>
    <name evidence="3" type="ORF">HannXRQ_Chr05g0130111</name>
    <name evidence="2" type="ORF">HanXRQr2_Chr13g0575331</name>
</gene>
<dbReference type="EMBL" id="MNCJ02000328">
    <property type="protein sequence ID" value="KAF5772306.1"/>
    <property type="molecule type" value="Genomic_DNA"/>
</dbReference>
<reference evidence="2 4" key="1">
    <citation type="journal article" date="2017" name="Nature">
        <title>The sunflower genome provides insights into oil metabolism, flowering and Asterid evolution.</title>
        <authorList>
            <person name="Badouin H."/>
            <person name="Gouzy J."/>
            <person name="Grassa C.J."/>
            <person name="Murat F."/>
            <person name="Staton S.E."/>
            <person name="Cottret L."/>
            <person name="Lelandais-Briere C."/>
            <person name="Owens G.L."/>
            <person name="Carrere S."/>
            <person name="Mayjonade B."/>
            <person name="Legrand L."/>
            <person name="Gill N."/>
            <person name="Kane N.C."/>
            <person name="Bowers J.E."/>
            <person name="Hubner S."/>
            <person name="Bellec A."/>
            <person name="Berard A."/>
            <person name="Berges H."/>
            <person name="Blanchet N."/>
            <person name="Boniface M.C."/>
            <person name="Brunel D."/>
            <person name="Catrice O."/>
            <person name="Chaidir N."/>
            <person name="Claudel C."/>
            <person name="Donnadieu C."/>
            <person name="Faraut T."/>
            <person name="Fievet G."/>
            <person name="Helmstetter N."/>
            <person name="King M."/>
            <person name="Knapp S.J."/>
            <person name="Lai Z."/>
            <person name="Le Paslier M.C."/>
            <person name="Lippi Y."/>
            <person name="Lorenzon L."/>
            <person name="Mandel J.R."/>
            <person name="Marage G."/>
            <person name="Marchand G."/>
            <person name="Marquand E."/>
            <person name="Bret-Mestries E."/>
            <person name="Morien E."/>
            <person name="Nambeesan S."/>
            <person name="Nguyen T."/>
            <person name="Pegot-Espagnet P."/>
            <person name="Pouilly N."/>
            <person name="Raftis F."/>
            <person name="Sallet E."/>
            <person name="Schiex T."/>
            <person name="Thomas J."/>
            <person name="Vandecasteele C."/>
            <person name="Vares D."/>
            <person name="Vear F."/>
            <person name="Vautrin S."/>
            <person name="Crespi M."/>
            <person name="Mangin B."/>
            <person name="Burke J.M."/>
            <person name="Salse J."/>
            <person name="Munos S."/>
            <person name="Vincourt P."/>
            <person name="Rieseberg L.H."/>
            <person name="Langlade N.B."/>
        </authorList>
    </citation>
    <scope>NUCLEOTIDE SEQUENCE [LARGE SCALE GENOMIC DNA]</scope>
    <source>
        <strain evidence="4">cv. SF193</strain>
        <tissue evidence="2">Leaves</tissue>
    </source>
</reference>
<evidence type="ECO:0000313" key="2">
    <source>
        <dbReference type="EMBL" id="KAF5772306.1"/>
    </source>
</evidence>
<evidence type="ECO:0000313" key="4">
    <source>
        <dbReference type="Proteomes" id="UP000215914"/>
    </source>
</evidence>
<dbReference type="InParanoid" id="A0A251UL52"/>
<keyword evidence="4" id="KW-1185">Reference proteome</keyword>
<evidence type="ECO:0000256" key="1">
    <source>
        <dbReference type="SAM" id="MobiDB-lite"/>
    </source>
</evidence>
<dbReference type="AlphaFoldDB" id="A0A251UL52"/>
<dbReference type="Proteomes" id="UP000215914">
    <property type="component" value="Chromosome 5"/>
</dbReference>
<proteinExistence type="predicted"/>
<accession>A0A251UL52</accession>
<dbReference type="EMBL" id="CM007894">
    <property type="protein sequence ID" value="OTG23844.1"/>
    <property type="molecule type" value="Genomic_DNA"/>
</dbReference>
<reference evidence="2" key="3">
    <citation type="submission" date="2020-06" db="EMBL/GenBank/DDBJ databases">
        <title>Helianthus annuus Genome sequencing and assembly Release 2.</title>
        <authorList>
            <person name="Gouzy J."/>
            <person name="Langlade N."/>
            <person name="Munos S."/>
        </authorList>
    </citation>
    <scope>NUCLEOTIDE SEQUENCE</scope>
    <source>
        <tissue evidence="2">Leaves</tissue>
    </source>
</reference>
<dbReference type="Gramene" id="mRNA:HanXRQr2_Chr13g0575331">
    <property type="protein sequence ID" value="mRNA:HanXRQr2_Chr13g0575331"/>
    <property type="gene ID" value="HanXRQr2_Chr13g0575331"/>
</dbReference>
<feature type="compositionally biased region" description="Polar residues" evidence="1">
    <location>
        <begin position="1"/>
        <end position="17"/>
    </location>
</feature>
<organism evidence="3 4">
    <name type="scientific">Helianthus annuus</name>
    <name type="common">Common sunflower</name>
    <dbReference type="NCBI Taxonomy" id="4232"/>
    <lineage>
        <taxon>Eukaryota</taxon>
        <taxon>Viridiplantae</taxon>
        <taxon>Streptophyta</taxon>
        <taxon>Embryophyta</taxon>
        <taxon>Tracheophyta</taxon>
        <taxon>Spermatophyta</taxon>
        <taxon>Magnoliopsida</taxon>
        <taxon>eudicotyledons</taxon>
        <taxon>Gunneridae</taxon>
        <taxon>Pentapetalae</taxon>
        <taxon>asterids</taxon>
        <taxon>campanulids</taxon>
        <taxon>Asterales</taxon>
        <taxon>Asteraceae</taxon>
        <taxon>Asteroideae</taxon>
        <taxon>Heliantheae alliance</taxon>
        <taxon>Heliantheae</taxon>
        <taxon>Helianthus</taxon>
    </lineage>
</organism>
<feature type="region of interest" description="Disordered" evidence="1">
    <location>
        <begin position="1"/>
        <end position="29"/>
    </location>
</feature>
<name>A0A251UL52_HELAN</name>
<evidence type="ECO:0000313" key="3">
    <source>
        <dbReference type="EMBL" id="OTG23844.1"/>
    </source>
</evidence>